<feature type="region of interest" description="Disordered" evidence="1">
    <location>
        <begin position="383"/>
        <end position="402"/>
    </location>
</feature>
<feature type="compositionally biased region" description="Basic and acidic residues" evidence="1">
    <location>
        <begin position="386"/>
        <end position="402"/>
    </location>
</feature>
<dbReference type="Proteomes" id="UP000266841">
    <property type="component" value="Unassembled WGS sequence"/>
</dbReference>
<gene>
    <name evidence="2" type="ORF">THAOC_17996</name>
</gene>
<dbReference type="EMBL" id="AGNL01019897">
    <property type="protein sequence ID" value="EJK61503.1"/>
    <property type="molecule type" value="Genomic_DNA"/>
</dbReference>
<comment type="caution">
    <text evidence="2">The sequence shown here is derived from an EMBL/GenBank/DDBJ whole genome shotgun (WGS) entry which is preliminary data.</text>
</comment>
<protein>
    <submittedName>
        <fullName evidence="2">Uncharacterized protein</fullName>
    </submittedName>
</protein>
<feature type="region of interest" description="Disordered" evidence="1">
    <location>
        <begin position="414"/>
        <end position="518"/>
    </location>
</feature>
<feature type="non-terminal residue" evidence="2">
    <location>
        <position position="518"/>
    </location>
</feature>
<sequence>MRIILPPFPGWDQVSNLKSTDCYLFASRSDPNKAIIPPGWLKSLKGNVNNIWAGEPRANKKKSGVLSPAGKTWLRANARLWPFLDRTQRQDGYAFSKYDLSNLTDAQLLEYAHFFYRAFGTGHGGNQQFVEAGRKGFEKECIRRTRVAANKNPELGEFPEFATFDDVIKYLSSDKMKEAFNNGKKNRVFTYIYWILEAVSNETGNEWLDDCLQAYFEEHDMLVELGVTINFPAVDRHSLLCWMNNKGGDLVKKRARTMMTASYSRKLIVKTAVHSESKKHEDLMNTGKFEVVLVDRQYVPSSRMKSPAYYLEILKVDTSPIVEHELRKAAESAAFGDMPYEEFMQMAGRVFNNLLVEHLEEPTYDQGRELQVLENQRRTIRGATRLHAERDSETEREQERDSVFAAQLRQNSEEARRTALAEHLARQAAEAESAREREAEARRTAEAERAREREREAEEARERESEERRAAEAQRAREREREAEEAREREREAEEAREREAQARRAAEAQMQRARERE</sequence>
<feature type="compositionally biased region" description="Basic and acidic residues" evidence="1">
    <location>
        <begin position="432"/>
        <end position="518"/>
    </location>
</feature>
<evidence type="ECO:0000313" key="3">
    <source>
        <dbReference type="Proteomes" id="UP000266841"/>
    </source>
</evidence>
<name>K0S5V0_THAOC</name>
<keyword evidence="3" id="KW-1185">Reference proteome</keyword>
<proteinExistence type="predicted"/>
<accession>K0S5V0</accession>
<evidence type="ECO:0000313" key="2">
    <source>
        <dbReference type="EMBL" id="EJK61503.1"/>
    </source>
</evidence>
<organism evidence="2 3">
    <name type="scientific">Thalassiosira oceanica</name>
    <name type="common">Marine diatom</name>
    <dbReference type="NCBI Taxonomy" id="159749"/>
    <lineage>
        <taxon>Eukaryota</taxon>
        <taxon>Sar</taxon>
        <taxon>Stramenopiles</taxon>
        <taxon>Ochrophyta</taxon>
        <taxon>Bacillariophyta</taxon>
        <taxon>Coscinodiscophyceae</taxon>
        <taxon>Thalassiosirophycidae</taxon>
        <taxon>Thalassiosirales</taxon>
        <taxon>Thalassiosiraceae</taxon>
        <taxon>Thalassiosira</taxon>
    </lineage>
</organism>
<dbReference type="AlphaFoldDB" id="K0S5V0"/>
<dbReference type="eggNOG" id="ENOG502QPJP">
    <property type="taxonomic scope" value="Eukaryota"/>
</dbReference>
<feature type="compositionally biased region" description="Basic and acidic residues" evidence="1">
    <location>
        <begin position="414"/>
        <end position="425"/>
    </location>
</feature>
<evidence type="ECO:0000256" key="1">
    <source>
        <dbReference type="SAM" id="MobiDB-lite"/>
    </source>
</evidence>
<reference evidence="2 3" key="1">
    <citation type="journal article" date="2012" name="Genome Biol.">
        <title>Genome and low-iron response of an oceanic diatom adapted to chronic iron limitation.</title>
        <authorList>
            <person name="Lommer M."/>
            <person name="Specht M."/>
            <person name="Roy A.S."/>
            <person name="Kraemer L."/>
            <person name="Andreson R."/>
            <person name="Gutowska M.A."/>
            <person name="Wolf J."/>
            <person name="Bergner S.V."/>
            <person name="Schilhabel M.B."/>
            <person name="Klostermeier U.C."/>
            <person name="Beiko R.G."/>
            <person name="Rosenstiel P."/>
            <person name="Hippler M."/>
            <person name="Laroche J."/>
        </authorList>
    </citation>
    <scope>NUCLEOTIDE SEQUENCE [LARGE SCALE GENOMIC DNA]</scope>
    <source>
        <strain evidence="2 3">CCMP1005</strain>
    </source>
</reference>